<proteinExistence type="predicted"/>
<feature type="region of interest" description="Disordered" evidence="1">
    <location>
        <begin position="143"/>
        <end position="170"/>
    </location>
</feature>
<reference evidence="2 3" key="1">
    <citation type="submission" date="2021-06" db="EMBL/GenBank/DDBJ databases">
        <title>Caerostris extrusa draft genome.</title>
        <authorList>
            <person name="Kono N."/>
            <person name="Arakawa K."/>
        </authorList>
    </citation>
    <scope>NUCLEOTIDE SEQUENCE [LARGE SCALE GENOMIC DNA]</scope>
</reference>
<organism evidence="2 3">
    <name type="scientific">Caerostris extrusa</name>
    <name type="common">Bark spider</name>
    <name type="synonym">Caerostris bankana</name>
    <dbReference type="NCBI Taxonomy" id="172846"/>
    <lineage>
        <taxon>Eukaryota</taxon>
        <taxon>Metazoa</taxon>
        <taxon>Ecdysozoa</taxon>
        <taxon>Arthropoda</taxon>
        <taxon>Chelicerata</taxon>
        <taxon>Arachnida</taxon>
        <taxon>Araneae</taxon>
        <taxon>Araneomorphae</taxon>
        <taxon>Entelegynae</taxon>
        <taxon>Araneoidea</taxon>
        <taxon>Araneidae</taxon>
        <taxon>Caerostris</taxon>
    </lineage>
</organism>
<accession>A0AAV4SS22</accession>
<feature type="compositionally biased region" description="Basic and acidic residues" evidence="1">
    <location>
        <begin position="146"/>
        <end position="158"/>
    </location>
</feature>
<feature type="region of interest" description="Disordered" evidence="1">
    <location>
        <begin position="1"/>
        <end position="63"/>
    </location>
</feature>
<dbReference type="AlphaFoldDB" id="A0AAV4SS22"/>
<gene>
    <name evidence="2" type="primary">MTA3_1</name>
    <name evidence="2" type="ORF">CEXT_270061</name>
</gene>
<dbReference type="Proteomes" id="UP001054945">
    <property type="component" value="Unassembled WGS sequence"/>
</dbReference>
<protein>
    <submittedName>
        <fullName evidence="2">Metastasis-associated protein MTA3</fullName>
    </submittedName>
</protein>
<keyword evidence="3" id="KW-1185">Reference proteome</keyword>
<evidence type="ECO:0000256" key="1">
    <source>
        <dbReference type="SAM" id="MobiDB-lite"/>
    </source>
</evidence>
<comment type="caution">
    <text evidence="2">The sequence shown here is derived from an EMBL/GenBank/DDBJ whole genome shotgun (WGS) entry which is preliminary data.</text>
</comment>
<evidence type="ECO:0000313" key="3">
    <source>
        <dbReference type="Proteomes" id="UP001054945"/>
    </source>
</evidence>
<feature type="compositionally biased region" description="Polar residues" evidence="1">
    <location>
        <begin position="51"/>
        <end position="63"/>
    </location>
</feature>
<dbReference type="EMBL" id="BPLR01009896">
    <property type="protein sequence ID" value="GIY35352.1"/>
    <property type="molecule type" value="Genomic_DNA"/>
</dbReference>
<name>A0AAV4SS22_CAEEX</name>
<sequence>TPLDLSSKLDNGPNDIDHHNSQNTHKNKIQVDNLEKVMPSETESRPASCEFSPQSSNHGSLAQSIDSPYKETINSHKCSEDTSDHQHCEKCVRHEDSDFSSGKDSENSCQFPYTYCNLPYQCALPNCTKECSLEEVPLDLSATTDQMKENTSDTEKISENANVNSEDSEAVERGMLYQLLKNKTSK</sequence>
<evidence type="ECO:0000313" key="2">
    <source>
        <dbReference type="EMBL" id="GIY35352.1"/>
    </source>
</evidence>
<feature type="non-terminal residue" evidence="2">
    <location>
        <position position="1"/>
    </location>
</feature>